<name>D0A5P5_TRYB9</name>
<gene>
    <name evidence="2" type="ORF">TbgDal_XI1110</name>
</gene>
<feature type="signal peptide" evidence="1">
    <location>
        <begin position="1"/>
        <end position="17"/>
    </location>
</feature>
<dbReference type="AlphaFoldDB" id="D0A5P5"/>
<dbReference type="EMBL" id="FN554974">
    <property type="protein sequence ID" value="CBH16996.1"/>
    <property type="molecule type" value="Genomic_DNA"/>
</dbReference>
<dbReference type="VEuPathDB" id="TriTrypDB:Tbg972.11.1110"/>
<evidence type="ECO:0000313" key="2">
    <source>
        <dbReference type="EMBL" id="CBH16996.1"/>
    </source>
</evidence>
<keyword evidence="1" id="KW-0732">Signal</keyword>
<proteinExistence type="predicted"/>
<dbReference type="RefSeq" id="XP_011779260.1">
    <property type="nucleotide sequence ID" value="XM_011780958.1"/>
</dbReference>
<feature type="chain" id="PRO_5003006314" evidence="1">
    <location>
        <begin position="18"/>
        <end position="569"/>
    </location>
</feature>
<organism evidence="2 3">
    <name type="scientific">Trypanosoma brucei gambiense (strain MHOM/CI/86/DAL972)</name>
    <dbReference type="NCBI Taxonomy" id="679716"/>
    <lineage>
        <taxon>Eukaryota</taxon>
        <taxon>Discoba</taxon>
        <taxon>Euglenozoa</taxon>
        <taxon>Kinetoplastea</taxon>
        <taxon>Metakinetoplastina</taxon>
        <taxon>Trypanosomatida</taxon>
        <taxon>Trypanosomatidae</taxon>
        <taxon>Trypanosoma</taxon>
    </lineage>
</organism>
<sequence length="569" mass="62742">MLFYLHINLFIFNPTKLTPCSCDCGCWLVGVADLLNRGSDFKGRGVRRLMSVAQPVSASSTQSSSLSESVALLVPKQLRRVLSRGGAEVVVEKRTAGKKRMFVNIPDEYDREEGCRRHASHADVHRRALEDLRWARETLWNDERLQPYLYTSDHLTWPPLAQLASMVNLAWSARETDAVPDHSAVSALKKALGIIRHELLYTGLHPLREEALAGQLLAFTSEDGNISASGSTLHAVGRSEARFGDTVWSLELHTPSFNIDDVLRLSLTARMQKACMDALPIGLAPATVGNTWSAVLAAHRQAEERSYPGLFHSVPHCITLFDAEAAHVARMVSEAAIQGRRVRLRVGVYFTMVQRNELYVLSGSSTLGDATDDESELRTSFERATGRSYKVCQSSGLLLRIRGKEEIEDALRLRFLGPLASKHELLETATLTSRISSTHVVVKHNPFVVIHGPRVAEGFPENAAARSELLGLLSSRESPSSSGPARLAVAEATPSTVHATSVTLTGEDLRQGVDDAVLKTLSSGPMPRSELAVHSNMARFRDAPNFEVMLKDSLKRIAEYHGRKYRLKE</sequence>
<reference evidence="3" key="1">
    <citation type="journal article" date="2010" name="PLoS Negl. Trop. Dis.">
        <title>The genome sequence of Trypanosoma brucei gambiense, causative agent of chronic human african trypanosomiasis.</title>
        <authorList>
            <person name="Jackson A.P."/>
            <person name="Sanders M."/>
            <person name="Berry A."/>
            <person name="McQuillan J."/>
            <person name="Aslett M.A."/>
            <person name="Quail M.A."/>
            <person name="Chukualim B."/>
            <person name="Capewell P."/>
            <person name="MacLeod A."/>
            <person name="Melville S.E."/>
            <person name="Gibson W."/>
            <person name="Barry J.D."/>
            <person name="Berriman M."/>
            <person name="Hertz-Fowler C."/>
        </authorList>
    </citation>
    <scope>NUCLEOTIDE SEQUENCE [LARGE SCALE GENOMIC DNA]</scope>
    <source>
        <strain evidence="3">MHOM/CI/86/DAL972</strain>
    </source>
</reference>
<protein>
    <submittedName>
        <fullName evidence="2">Uncharacterized protein</fullName>
    </submittedName>
</protein>
<evidence type="ECO:0000256" key="1">
    <source>
        <dbReference type="SAM" id="SignalP"/>
    </source>
</evidence>
<dbReference type="KEGG" id="tbg:TbgDal_XI1110"/>
<dbReference type="GeneID" id="23866255"/>
<dbReference type="OrthoDB" id="242319at2759"/>
<evidence type="ECO:0000313" key="3">
    <source>
        <dbReference type="Proteomes" id="UP000002316"/>
    </source>
</evidence>
<accession>D0A5P5</accession>
<dbReference type="Proteomes" id="UP000002316">
    <property type="component" value="Chromosome 11"/>
</dbReference>